<gene>
    <name evidence="2" type="ORF">E1292_30410</name>
</gene>
<dbReference type="EMBL" id="SMKO01000104">
    <property type="protein sequence ID" value="TDC99872.1"/>
    <property type="molecule type" value="Genomic_DNA"/>
</dbReference>
<dbReference type="Proteomes" id="UP000295258">
    <property type="component" value="Unassembled WGS sequence"/>
</dbReference>
<evidence type="ECO:0000256" key="1">
    <source>
        <dbReference type="SAM" id="MobiDB-lite"/>
    </source>
</evidence>
<reference evidence="2 3" key="1">
    <citation type="submission" date="2019-03" db="EMBL/GenBank/DDBJ databases">
        <title>Draft genome sequences of novel Actinobacteria.</title>
        <authorList>
            <person name="Sahin N."/>
            <person name="Ay H."/>
            <person name="Saygin H."/>
        </authorList>
    </citation>
    <scope>NUCLEOTIDE SEQUENCE [LARGE SCALE GENOMIC DNA]</scope>
    <source>
        <strain evidence="2 3">KC310</strain>
    </source>
</reference>
<feature type="region of interest" description="Disordered" evidence="1">
    <location>
        <begin position="78"/>
        <end position="103"/>
    </location>
</feature>
<proteinExistence type="predicted"/>
<evidence type="ECO:0000313" key="3">
    <source>
        <dbReference type="Proteomes" id="UP000295258"/>
    </source>
</evidence>
<comment type="caution">
    <text evidence="2">The sequence shown here is derived from an EMBL/GenBank/DDBJ whole genome shotgun (WGS) entry which is preliminary data.</text>
</comment>
<dbReference type="AlphaFoldDB" id="A0A4R4VBL6"/>
<dbReference type="RefSeq" id="WP_132599107.1">
    <property type="nucleotide sequence ID" value="NZ_SMKO01000104.1"/>
</dbReference>
<name>A0A4R4VBL6_9ACTN</name>
<keyword evidence="3" id="KW-1185">Reference proteome</keyword>
<accession>A0A4R4VBL6</accession>
<organism evidence="2 3">
    <name type="scientific">Nonomuraea deserti</name>
    <dbReference type="NCBI Taxonomy" id="1848322"/>
    <lineage>
        <taxon>Bacteria</taxon>
        <taxon>Bacillati</taxon>
        <taxon>Actinomycetota</taxon>
        <taxon>Actinomycetes</taxon>
        <taxon>Streptosporangiales</taxon>
        <taxon>Streptosporangiaceae</taxon>
        <taxon>Nonomuraea</taxon>
    </lineage>
</organism>
<sequence>MSFPHLRLLMLGSTPLQLLPELAANPVAPLTAPGLAVLLDIAQRPGADHDLIDVGGEELIELGAARVLSVRLKPFDRAGDPTGGPSGSWSPRNPWRSGRSSSAVDSAVPTSVIRIETINDRCTTPPLKIVLYAEKLHSLGISPAVVVASGLANEFRITYAKG</sequence>
<protein>
    <submittedName>
        <fullName evidence="2">Uncharacterized protein</fullName>
    </submittedName>
</protein>
<evidence type="ECO:0000313" key="2">
    <source>
        <dbReference type="EMBL" id="TDC99872.1"/>
    </source>
</evidence>